<feature type="non-terminal residue" evidence="1">
    <location>
        <position position="183"/>
    </location>
</feature>
<reference evidence="1" key="1">
    <citation type="submission" date="2018-05" db="EMBL/GenBank/DDBJ databases">
        <authorList>
            <person name="Lanie J.A."/>
            <person name="Ng W.-L."/>
            <person name="Kazmierczak K.M."/>
            <person name="Andrzejewski T.M."/>
            <person name="Davidsen T.M."/>
            <person name="Wayne K.J."/>
            <person name="Tettelin H."/>
            <person name="Glass J.I."/>
            <person name="Rusch D."/>
            <person name="Podicherti R."/>
            <person name="Tsui H.-C.T."/>
            <person name="Winkler M.E."/>
        </authorList>
    </citation>
    <scope>NUCLEOTIDE SEQUENCE</scope>
</reference>
<evidence type="ECO:0008006" key="2">
    <source>
        <dbReference type="Google" id="ProtNLM"/>
    </source>
</evidence>
<dbReference type="AlphaFoldDB" id="A0A382T6Y7"/>
<organism evidence="1">
    <name type="scientific">marine metagenome</name>
    <dbReference type="NCBI Taxonomy" id="408172"/>
    <lineage>
        <taxon>unclassified sequences</taxon>
        <taxon>metagenomes</taxon>
        <taxon>ecological metagenomes</taxon>
    </lineage>
</organism>
<accession>A0A382T6Y7</accession>
<dbReference type="Gene3D" id="2.60.120.590">
    <property type="entry name" value="Alpha-ketoglutarate-dependent dioxygenase AlkB-like"/>
    <property type="match status" value="1"/>
</dbReference>
<evidence type="ECO:0000313" key="1">
    <source>
        <dbReference type="EMBL" id="SVD17826.1"/>
    </source>
</evidence>
<protein>
    <recommendedName>
        <fullName evidence="2">Alpha-ketoglutarate-dependent dioxygenase AlkB-like domain-containing protein</fullName>
    </recommendedName>
</protein>
<dbReference type="InterPro" id="IPR037151">
    <property type="entry name" value="AlkB-like_sf"/>
</dbReference>
<gene>
    <name evidence="1" type="ORF">METZ01_LOCUS370680</name>
</gene>
<sequence>MNYETPDDGSICVYSSYFDQNYETVNSEISDYIYVGDGYSVNQRQSAVFSSDPNKVGTPLCPLWNNIPPRYIYQQFPDILFKIREVAQKICCEIVDHQLTEAIVNKYQKGDSISYHKDYHPGNIDTPVSVVCSFEKFPEKSHLLQFYRTVEDADNPRTTKKQRGPDSSEFEIPLDNFSVAVMV</sequence>
<dbReference type="EMBL" id="UINC01134340">
    <property type="protein sequence ID" value="SVD17826.1"/>
    <property type="molecule type" value="Genomic_DNA"/>
</dbReference>
<dbReference type="SUPFAM" id="SSF51197">
    <property type="entry name" value="Clavaminate synthase-like"/>
    <property type="match status" value="1"/>
</dbReference>
<name>A0A382T6Y7_9ZZZZ</name>
<proteinExistence type="predicted"/>